<keyword evidence="2" id="KW-1185">Reference proteome</keyword>
<gene>
    <name evidence="1" type="ORF">LCI18_004254</name>
</gene>
<proteinExistence type="predicted"/>
<sequence>MQNLGHRQALPGSRRIRTGPRAQLACINCKERKLKCDNQVPSCVNCQRYDIDPGTRRHQPRNYVETLEGKVAFLEDLLRRTRQGSIAPPVAAPRTEDAASGSSPTVSQTKDDDDIASELSSKVALLGMTADGEAPHYLGSSSVFSFSHVIHASLHQPFPGNHLESLNAHQDDAAAAAPAPCFLPDYELGISLSNAYFENIHPQYPFLHEPTFRRWEDALIRPSNTIGELEFDPVPLFFVNMVGYVFNSTCRCHD</sequence>
<evidence type="ECO:0000313" key="2">
    <source>
        <dbReference type="Proteomes" id="UP000830768"/>
    </source>
</evidence>
<organism evidence="1 2">
    <name type="scientific">Fusarium solani subsp. cucurbitae</name>
    <name type="common">Neocosmosporum cucurbitae</name>
    <dbReference type="NCBI Taxonomy" id="2747967"/>
    <lineage>
        <taxon>Eukaryota</taxon>
        <taxon>Fungi</taxon>
        <taxon>Dikarya</taxon>
        <taxon>Ascomycota</taxon>
        <taxon>Pezizomycotina</taxon>
        <taxon>Sordariomycetes</taxon>
        <taxon>Hypocreomycetidae</taxon>
        <taxon>Hypocreales</taxon>
        <taxon>Nectriaceae</taxon>
        <taxon>Fusarium</taxon>
        <taxon>Fusarium solani species complex</taxon>
    </lineage>
</organism>
<evidence type="ECO:0000313" key="1">
    <source>
        <dbReference type="EMBL" id="UPK93319.1"/>
    </source>
</evidence>
<accession>A0ACD3YWG0</accession>
<reference evidence="1" key="1">
    <citation type="submission" date="2021-11" db="EMBL/GenBank/DDBJ databases">
        <title>Fusarium solani-melongenae Genome sequencing and assembly.</title>
        <authorList>
            <person name="Xie S."/>
            <person name="Huang L."/>
            <person name="Zhang X."/>
        </authorList>
    </citation>
    <scope>NUCLEOTIDE SEQUENCE</scope>
    <source>
        <strain evidence="1">CRI 24-3</strain>
    </source>
</reference>
<dbReference type="EMBL" id="CP090033">
    <property type="protein sequence ID" value="UPK93319.1"/>
    <property type="molecule type" value="Genomic_DNA"/>
</dbReference>
<name>A0ACD3YWG0_FUSSC</name>
<dbReference type="Proteomes" id="UP000830768">
    <property type="component" value="Chromosome 4"/>
</dbReference>
<protein>
    <submittedName>
        <fullName evidence="1">Uncharacterized protein</fullName>
    </submittedName>
</protein>